<evidence type="ECO:0000256" key="9">
    <source>
        <dbReference type="PIRSR" id="PIRSR016305-1"/>
    </source>
</evidence>
<feature type="region of interest" description="Disordered" evidence="10">
    <location>
        <begin position="1"/>
        <end position="48"/>
    </location>
</feature>
<comment type="catalytic activity">
    <reaction evidence="1 8">
        <text>[phosphatase 2A protein]-C-terminal L-leucine + S-adenosyl-L-methionine = [phosphatase 2A protein]-C-terminal L-leucine methyl ester + S-adenosyl-L-homocysteine</text>
        <dbReference type="Rhea" id="RHEA:48544"/>
        <dbReference type="Rhea" id="RHEA-COMP:12134"/>
        <dbReference type="Rhea" id="RHEA-COMP:12135"/>
        <dbReference type="ChEBI" id="CHEBI:57856"/>
        <dbReference type="ChEBI" id="CHEBI:59789"/>
        <dbReference type="ChEBI" id="CHEBI:90516"/>
        <dbReference type="ChEBI" id="CHEBI:90517"/>
        <dbReference type="EC" id="2.1.1.233"/>
    </reaction>
</comment>
<dbReference type="AlphaFoldDB" id="A0A370TBY4"/>
<comment type="caution">
    <text evidence="11">The sequence shown here is derived from an EMBL/GenBank/DDBJ whole genome shotgun (WGS) entry which is preliminary data.</text>
</comment>
<comment type="similarity">
    <text evidence="2 8">Belongs to the methyltransferase superfamily. LCMT family.</text>
</comment>
<sequence>MSAPQIPNLLGLRGGPRSRGSRGRGRGRGGGSELVTPSQQRKDLDIQSTDTDAAVSRLSAVSLGYLDDPFASYFVTGPGTRRLPIINRGTYTRTTALDILINAFLAPHDASHPESQSPPQPKQIISLGAGTDTRYFRLRAQNRHQNLIYHEFDFPSVSTGKLRLVSSNETLANQDPAANLFVQPNKASAETPESEWGFTRTAADGRSEVLYCCHPLDLRRLPYTPSLKSLGDIHGLRDDVPTLIISECCLCYLDVDNAQDVIKWFVDRIPSLGIILYEPIGVDDPFGQMMVANLAARNITMPTVKVYKRLGDQKQRISDLGFKKTSADGGQEAEAVDRIWENWITPQEKERVDDLEGLDEVEEWQMLARHYAVVWGWKGSSGWENWKTFQQK</sequence>
<feature type="binding site" evidence="9">
    <location>
        <position position="93"/>
    </location>
    <ligand>
        <name>S-adenosyl-L-methionine</name>
        <dbReference type="ChEBI" id="CHEBI:59789"/>
    </ligand>
</feature>
<dbReference type="SUPFAM" id="SSF53335">
    <property type="entry name" value="S-adenosyl-L-methionine-dependent methyltransferases"/>
    <property type="match status" value="1"/>
</dbReference>
<accession>A0A370TBY4</accession>
<dbReference type="Gene3D" id="3.40.50.150">
    <property type="entry name" value="Vaccinia Virus protein VP39"/>
    <property type="match status" value="1"/>
</dbReference>
<organism evidence="11 12">
    <name type="scientific">Venustampulla echinocandica</name>
    <dbReference type="NCBI Taxonomy" id="2656787"/>
    <lineage>
        <taxon>Eukaryota</taxon>
        <taxon>Fungi</taxon>
        <taxon>Dikarya</taxon>
        <taxon>Ascomycota</taxon>
        <taxon>Pezizomycotina</taxon>
        <taxon>Leotiomycetes</taxon>
        <taxon>Helotiales</taxon>
        <taxon>Pleuroascaceae</taxon>
        <taxon>Venustampulla</taxon>
    </lineage>
</organism>
<dbReference type="OrthoDB" id="203237at2759"/>
<dbReference type="PANTHER" id="PTHR13600:SF21">
    <property type="entry name" value="LEUCINE CARBOXYL METHYLTRANSFERASE 1"/>
    <property type="match status" value="1"/>
</dbReference>
<dbReference type="PANTHER" id="PTHR13600">
    <property type="entry name" value="LEUCINE CARBOXYL METHYLTRANSFERASE"/>
    <property type="match status" value="1"/>
</dbReference>
<reference evidence="11 12" key="1">
    <citation type="journal article" date="2018" name="IMA Fungus">
        <title>IMA Genome-F 9: Draft genome sequence of Annulohypoxylon stygium, Aspergillus mulundensis, Berkeleyomyces basicola (syn. Thielaviopsis basicola), Ceratocystis smalleyi, two Cercospora beticola strains, Coleophoma cylindrospora, Fusarium fracticaudum, Phialophora cf. hyalina, and Morchella septimelata.</title>
        <authorList>
            <person name="Wingfield B.D."/>
            <person name="Bills G.F."/>
            <person name="Dong Y."/>
            <person name="Huang W."/>
            <person name="Nel W.J."/>
            <person name="Swalarsk-Parry B.S."/>
            <person name="Vaghefi N."/>
            <person name="Wilken P.M."/>
            <person name="An Z."/>
            <person name="de Beer Z.W."/>
            <person name="De Vos L."/>
            <person name="Chen L."/>
            <person name="Duong T.A."/>
            <person name="Gao Y."/>
            <person name="Hammerbacher A."/>
            <person name="Kikkert J.R."/>
            <person name="Li Y."/>
            <person name="Li H."/>
            <person name="Li K."/>
            <person name="Li Q."/>
            <person name="Liu X."/>
            <person name="Ma X."/>
            <person name="Naidoo K."/>
            <person name="Pethybridge S.J."/>
            <person name="Sun J."/>
            <person name="Steenkamp E.T."/>
            <person name="van der Nest M.A."/>
            <person name="van Wyk S."/>
            <person name="Wingfield M.J."/>
            <person name="Xiong C."/>
            <person name="Yue Q."/>
            <person name="Zhang X."/>
        </authorList>
    </citation>
    <scope>NUCLEOTIDE SEQUENCE [LARGE SCALE GENOMIC DNA]</scope>
    <source>
        <strain evidence="11 12">BP 5553</strain>
    </source>
</reference>
<dbReference type="GO" id="GO:0032259">
    <property type="term" value="P:methylation"/>
    <property type="evidence" value="ECO:0007669"/>
    <property type="project" value="UniProtKB-KW"/>
</dbReference>
<comment type="function">
    <text evidence="8">Methylates the carboxyl group of the C-terminal leucine residue of protein phosphatase 2A catalytic subunits to form alpha-leucine ester residues.</text>
</comment>
<dbReference type="InterPro" id="IPR007213">
    <property type="entry name" value="Ppm1/Ppm2/Tcmp"/>
</dbReference>
<evidence type="ECO:0000256" key="6">
    <source>
        <dbReference type="ARBA" id="ARBA00022679"/>
    </source>
</evidence>
<dbReference type="Pfam" id="PF04072">
    <property type="entry name" value="LCM"/>
    <property type="match status" value="1"/>
</dbReference>
<protein>
    <recommendedName>
        <fullName evidence="4 8">Leucine carboxyl methyltransferase 1</fullName>
        <ecNumber evidence="3 8">2.1.1.233</ecNumber>
    </recommendedName>
</protein>
<gene>
    <name evidence="11" type="ORF">BP5553_09161</name>
</gene>
<evidence type="ECO:0000256" key="2">
    <source>
        <dbReference type="ARBA" id="ARBA00010703"/>
    </source>
</evidence>
<dbReference type="STRING" id="2656787.A0A370TBY4"/>
<dbReference type="EMBL" id="NPIC01000011">
    <property type="protein sequence ID" value="RDL31759.1"/>
    <property type="molecule type" value="Genomic_DNA"/>
</dbReference>
<dbReference type="GeneID" id="43602010"/>
<keyword evidence="7 8" id="KW-0949">S-adenosyl-L-methionine</keyword>
<dbReference type="PIRSF" id="PIRSF016305">
    <property type="entry name" value="LCM_mtfrase"/>
    <property type="match status" value="1"/>
</dbReference>
<evidence type="ECO:0000256" key="7">
    <source>
        <dbReference type="ARBA" id="ARBA00022691"/>
    </source>
</evidence>
<dbReference type="InterPro" id="IPR016651">
    <property type="entry name" value="LCMT1"/>
</dbReference>
<evidence type="ECO:0000313" key="12">
    <source>
        <dbReference type="Proteomes" id="UP000254866"/>
    </source>
</evidence>
<name>A0A370TBY4_9HELO</name>
<evidence type="ECO:0000256" key="10">
    <source>
        <dbReference type="SAM" id="MobiDB-lite"/>
    </source>
</evidence>
<dbReference type="InterPro" id="IPR029063">
    <property type="entry name" value="SAM-dependent_MTases_sf"/>
</dbReference>
<dbReference type="RefSeq" id="XP_031865691.1">
    <property type="nucleotide sequence ID" value="XM_032017784.1"/>
</dbReference>
<feature type="binding site" evidence="9">
    <location>
        <begin position="217"/>
        <end position="218"/>
    </location>
    <ligand>
        <name>S-adenosyl-L-methionine</name>
        <dbReference type="ChEBI" id="CHEBI:59789"/>
    </ligand>
</feature>
<evidence type="ECO:0000256" key="4">
    <source>
        <dbReference type="ARBA" id="ARBA00017497"/>
    </source>
</evidence>
<dbReference type="GO" id="GO:0018423">
    <property type="term" value="F:protein C-terminal leucine carboxyl O-methyltransferase activity"/>
    <property type="evidence" value="ECO:0007669"/>
    <property type="project" value="UniProtKB-EC"/>
</dbReference>
<dbReference type="EC" id="2.1.1.233" evidence="3 8"/>
<evidence type="ECO:0000256" key="8">
    <source>
        <dbReference type="PIRNR" id="PIRNR016305"/>
    </source>
</evidence>
<keyword evidence="12" id="KW-1185">Reference proteome</keyword>
<proteinExistence type="inferred from homology"/>
<keyword evidence="5 8" id="KW-0489">Methyltransferase</keyword>
<dbReference type="Proteomes" id="UP000254866">
    <property type="component" value="Unassembled WGS sequence"/>
</dbReference>
<evidence type="ECO:0000313" key="11">
    <source>
        <dbReference type="EMBL" id="RDL31759.1"/>
    </source>
</evidence>
<keyword evidence="6 8" id="KW-0808">Transferase</keyword>
<evidence type="ECO:0000256" key="5">
    <source>
        <dbReference type="ARBA" id="ARBA00022603"/>
    </source>
</evidence>
<evidence type="ECO:0000256" key="3">
    <source>
        <dbReference type="ARBA" id="ARBA00012834"/>
    </source>
</evidence>
<evidence type="ECO:0000256" key="1">
    <source>
        <dbReference type="ARBA" id="ARBA00000724"/>
    </source>
</evidence>
<feature type="binding site" evidence="9">
    <location>
        <position position="247"/>
    </location>
    <ligand>
        <name>S-adenosyl-L-methionine</name>
        <dbReference type="ChEBI" id="CHEBI:59789"/>
    </ligand>
</feature>
<feature type="binding site" evidence="9">
    <location>
        <position position="128"/>
    </location>
    <ligand>
        <name>S-adenosyl-L-methionine</name>
        <dbReference type="ChEBI" id="CHEBI:59789"/>
    </ligand>
</feature>